<feature type="signal peptide" evidence="1">
    <location>
        <begin position="1"/>
        <end position="27"/>
    </location>
</feature>
<dbReference type="SUPFAM" id="SSF49899">
    <property type="entry name" value="Concanavalin A-like lectins/glucanases"/>
    <property type="match status" value="1"/>
</dbReference>
<keyword evidence="1" id="KW-0732">Signal</keyword>
<organism evidence="3 4">
    <name type="scientific">Mucuna pruriens</name>
    <name type="common">Velvet bean</name>
    <name type="synonym">Dolichos pruriens</name>
    <dbReference type="NCBI Taxonomy" id="157652"/>
    <lineage>
        <taxon>Eukaryota</taxon>
        <taxon>Viridiplantae</taxon>
        <taxon>Streptophyta</taxon>
        <taxon>Embryophyta</taxon>
        <taxon>Tracheophyta</taxon>
        <taxon>Spermatophyta</taxon>
        <taxon>Magnoliopsida</taxon>
        <taxon>eudicotyledons</taxon>
        <taxon>Gunneridae</taxon>
        <taxon>Pentapetalae</taxon>
        <taxon>rosids</taxon>
        <taxon>fabids</taxon>
        <taxon>Fabales</taxon>
        <taxon>Fabaceae</taxon>
        <taxon>Papilionoideae</taxon>
        <taxon>50 kb inversion clade</taxon>
        <taxon>NPAAA clade</taxon>
        <taxon>indigoferoid/millettioid clade</taxon>
        <taxon>Phaseoleae</taxon>
        <taxon>Mucuna</taxon>
    </lineage>
</organism>
<evidence type="ECO:0000313" key="4">
    <source>
        <dbReference type="Proteomes" id="UP000257109"/>
    </source>
</evidence>
<proteinExistence type="predicted"/>
<dbReference type="EMBL" id="QJKJ01016005">
    <property type="protein sequence ID" value="RDX61655.1"/>
    <property type="molecule type" value="Genomic_DNA"/>
</dbReference>
<dbReference type="InterPro" id="IPR013320">
    <property type="entry name" value="ConA-like_dom_sf"/>
</dbReference>
<gene>
    <name evidence="3" type="primary">CBP</name>
    <name evidence="3" type="ORF">CR513_60099</name>
</gene>
<evidence type="ECO:0000256" key="1">
    <source>
        <dbReference type="SAM" id="SignalP"/>
    </source>
</evidence>
<dbReference type="Gene3D" id="2.60.120.200">
    <property type="match status" value="1"/>
</dbReference>
<feature type="non-terminal residue" evidence="3">
    <location>
        <position position="1"/>
    </location>
</feature>
<dbReference type="PANTHER" id="PTHR33681:SF4">
    <property type="entry name" value="OS12G0171100 PROTEIN"/>
    <property type="match status" value="1"/>
</dbReference>
<name>A0A371E6J2_MUCPR</name>
<evidence type="ECO:0000259" key="2">
    <source>
        <dbReference type="Pfam" id="PF08787"/>
    </source>
</evidence>
<dbReference type="OrthoDB" id="4221926at2759"/>
<evidence type="ECO:0000313" key="3">
    <source>
        <dbReference type="EMBL" id="RDX61655.1"/>
    </source>
</evidence>
<keyword evidence="4" id="KW-1185">Reference proteome</keyword>
<dbReference type="Pfam" id="PF08787">
    <property type="entry name" value="Alginate_lyase2"/>
    <property type="match status" value="1"/>
</dbReference>
<sequence length="216" mass="24461">MVPQPIFHHLTLLPLIISFITFSSAAADPTDGFTHLPLSNSNFQVHSPYDVPQNQRYSFSNGVHTFWVYSTDKPFMPGSNTKPRSEIRITGYDYTSGVWQFEGYGYIPSGTTGTCVQQVFGGVTSNTTSQTRVYNGSLTHYSSSVLEPNIYNRWFRFNVIHDVGANNVKIYINGVKKFDGAGRGASTHYFKFGVYTQNDASNYMESRWRDIKIFKK</sequence>
<comment type="caution">
    <text evidence="3">The sequence shown here is derived from an EMBL/GenBank/DDBJ whole genome shotgun (WGS) entry which is preliminary data.</text>
</comment>
<accession>A0A371E6J2</accession>
<protein>
    <submittedName>
        <fullName evidence="3">Citrate-binding protein</fullName>
    </submittedName>
</protein>
<feature type="domain" description="Alginate lyase 2" evidence="2">
    <location>
        <begin position="41"/>
        <end position="214"/>
    </location>
</feature>
<feature type="chain" id="PRO_5016811525" evidence="1">
    <location>
        <begin position="28"/>
        <end position="216"/>
    </location>
</feature>
<dbReference type="STRING" id="157652.A0A371E6J2"/>
<reference evidence="3" key="1">
    <citation type="submission" date="2018-05" db="EMBL/GenBank/DDBJ databases">
        <title>Draft genome of Mucuna pruriens seed.</title>
        <authorList>
            <person name="Nnadi N.E."/>
            <person name="Vos R."/>
            <person name="Hasami M.H."/>
            <person name="Devisetty U.K."/>
            <person name="Aguiy J.C."/>
        </authorList>
    </citation>
    <scope>NUCLEOTIDE SEQUENCE [LARGE SCALE GENOMIC DNA]</scope>
    <source>
        <strain evidence="3">JCA_2017</strain>
    </source>
</reference>
<dbReference type="InterPro" id="IPR014895">
    <property type="entry name" value="Alginate_lyase_2"/>
</dbReference>
<dbReference type="AlphaFoldDB" id="A0A371E6J2"/>
<dbReference type="PANTHER" id="PTHR33681">
    <property type="entry name" value="BINDING PROTEIN, PUTATIVE, EXPRESSED-RELATED"/>
    <property type="match status" value="1"/>
</dbReference>
<dbReference type="Proteomes" id="UP000257109">
    <property type="component" value="Unassembled WGS sequence"/>
</dbReference>